<proteinExistence type="predicted"/>
<evidence type="ECO:0000313" key="2">
    <source>
        <dbReference type="Proteomes" id="UP000270094"/>
    </source>
</evidence>
<dbReference type="InterPro" id="IPR036865">
    <property type="entry name" value="CRAL-TRIO_dom_sf"/>
</dbReference>
<dbReference type="OrthoDB" id="1434354at2759"/>
<reference evidence="1 2" key="1">
    <citation type="submission" date="2018-11" db="EMBL/GenBank/DDBJ databases">
        <authorList>
            <consortium name="Pathogen Informatics"/>
        </authorList>
    </citation>
    <scope>NUCLEOTIDE SEQUENCE [LARGE SCALE GENOMIC DNA]</scope>
</reference>
<accession>A0A3P7LE86</accession>
<feature type="non-terminal residue" evidence="1">
    <location>
        <position position="78"/>
    </location>
</feature>
<dbReference type="SUPFAM" id="SSF52087">
    <property type="entry name" value="CRAL/TRIO domain"/>
    <property type="match status" value="1"/>
</dbReference>
<evidence type="ECO:0008006" key="3">
    <source>
        <dbReference type="Google" id="ProtNLM"/>
    </source>
</evidence>
<dbReference type="AlphaFoldDB" id="A0A3P7LE86"/>
<dbReference type="Gene3D" id="3.40.525.10">
    <property type="entry name" value="CRAL-TRIO lipid binding domain"/>
    <property type="match status" value="1"/>
</dbReference>
<dbReference type="Proteomes" id="UP000270094">
    <property type="component" value="Unassembled WGS sequence"/>
</dbReference>
<keyword evidence="2" id="KW-1185">Reference proteome</keyword>
<dbReference type="EMBL" id="UYYB01110560">
    <property type="protein sequence ID" value="VDM80885.1"/>
    <property type="molecule type" value="Genomic_DNA"/>
</dbReference>
<sequence>MLSSNFRYFQIMKVIPMSHILHCYFMLHEIFGRAVTETERRTGRPSSVVTVLDLKGLNLSEFLNPLSAPVQLARLVVK</sequence>
<protein>
    <recommendedName>
        <fullName evidence="3">CRAL-TRIO domain-containing protein</fullName>
    </recommendedName>
</protein>
<organism evidence="1 2">
    <name type="scientific">Strongylus vulgaris</name>
    <name type="common">Blood worm</name>
    <dbReference type="NCBI Taxonomy" id="40348"/>
    <lineage>
        <taxon>Eukaryota</taxon>
        <taxon>Metazoa</taxon>
        <taxon>Ecdysozoa</taxon>
        <taxon>Nematoda</taxon>
        <taxon>Chromadorea</taxon>
        <taxon>Rhabditida</taxon>
        <taxon>Rhabditina</taxon>
        <taxon>Rhabditomorpha</taxon>
        <taxon>Strongyloidea</taxon>
        <taxon>Strongylidae</taxon>
        <taxon>Strongylus</taxon>
    </lineage>
</organism>
<name>A0A3P7LE86_STRVU</name>
<evidence type="ECO:0000313" key="1">
    <source>
        <dbReference type="EMBL" id="VDM80885.1"/>
    </source>
</evidence>
<gene>
    <name evidence="1" type="ORF">SVUK_LOCUS15883</name>
</gene>